<dbReference type="EC" id="1.3.1.70" evidence="1"/>
<dbReference type="Proteomes" id="UP001140066">
    <property type="component" value="Unassembled WGS sequence"/>
</dbReference>
<keyword evidence="2" id="KW-1185">Reference proteome</keyword>
<organism evidence="1 2">
    <name type="scientific">Coemansia linderi</name>
    <dbReference type="NCBI Taxonomy" id="2663919"/>
    <lineage>
        <taxon>Eukaryota</taxon>
        <taxon>Fungi</taxon>
        <taxon>Fungi incertae sedis</taxon>
        <taxon>Zoopagomycota</taxon>
        <taxon>Kickxellomycotina</taxon>
        <taxon>Kickxellomycetes</taxon>
        <taxon>Kickxellales</taxon>
        <taxon>Kickxellaceae</taxon>
        <taxon>Coemansia</taxon>
    </lineage>
</organism>
<gene>
    <name evidence="1" type="primary">ERG24_2</name>
    <name evidence="1" type="ORF">GGI18_005483</name>
</gene>
<proteinExistence type="predicted"/>
<evidence type="ECO:0000313" key="1">
    <source>
        <dbReference type="EMBL" id="KAJ2768992.1"/>
    </source>
</evidence>
<name>A0ACC1JX02_9FUNG</name>
<keyword evidence="1" id="KW-0560">Oxidoreductase</keyword>
<dbReference type="EMBL" id="JANBUK010003095">
    <property type="protein sequence ID" value="KAJ2768992.1"/>
    <property type="molecule type" value="Genomic_DNA"/>
</dbReference>
<evidence type="ECO:0000313" key="2">
    <source>
        <dbReference type="Proteomes" id="UP001140066"/>
    </source>
</evidence>
<reference evidence="1" key="1">
    <citation type="submission" date="2022-07" db="EMBL/GenBank/DDBJ databases">
        <title>Phylogenomic reconstructions and comparative analyses of Kickxellomycotina fungi.</title>
        <authorList>
            <person name="Reynolds N.K."/>
            <person name="Stajich J.E."/>
            <person name="Barry K."/>
            <person name="Grigoriev I.V."/>
            <person name="Crous P."/>
            <person name="Smith M.E."/>
        </authorList>
    </citation>
    <scope>NUCLEOTIDE SEQUENCE</scope>
    <source>
        <strain evidence="1">BCRC 34191</strain>
    </source>
</reference>
<accession>A0ACC1JX02</accession>
<protein>
    <submittedName>
        <fullName evidence="1">Erg24, C-14 sterol reductase</fullName>
        <ecNumber evidence="1">1.3.1.70</ecNumber>
    </submittedName>
</protein>
<comment type="caution">
    <text evidence="1">The sequence shown here is derived from an EMBL/GenBank/DDBJ whole genome shotgun (WGS) entry which is preliminary data.</text>
</comment>
<feature type="non-terminal residue" evidence="1">
    <location>
        <position position="102"/>
    </location>
</feature>
<sequence>MDKSKPSGSGCAVLNPRTTHREFMGFPGSVAVMTITTIVLYVWYFSCNETAGCQLPVTQSQWSAIAAHAADYRSYVSLEALAIYTMWWSWLVVLYFVIPGRT</sequence>